<dbReference type="Proteomes" id="UP000269396">
    <property type="component" value="Unassembled WGS sequence"/>
</dbReference>
<organism evidence="4 5">
    <name type="scientific">Schistosoma mattheei</name>
    <dbReference type="NCBI Taxonomy" id="31246"/>
    <lineage>
        <taxon>Eukaryota</taxon>
        <taxon>Metazoa</taxon>
        <taxon>Spiralia</taxon>
        <taxon>Lophotrochozoa</taxon>
        <taxon>Platyhelminthes</taxon>
        <taxon>Trematoda</taxon>
        <taxon>Digenea</taxon>
        <taxon>Strigeidida</taxon>
        <taxon>Schistosomatoidea</taxon>
        <taxon>Schistosomatidae</taxon>
        <taxon>Schistosoma</taxon>
    </lineage>
</organism>
<reference evidence="4 5" key="1">
    <citation type="submission" date="2018-11" db="EMBL/GenBank/DDBJ databases">
        <authorList>
            <consortium name="Pathogen Informatics"/>
        </authorList>
    </citation>
    <scope>NUCLEOTIDE SEQUENCE [LARGE SCALE GENOMIC DNA]</scope>
    <source>
        <strain>Denwood</strain>
        <strain evidence="5">Zambia</strain>
    </source>
</reference>
<feature type="DNA-binding region" description="Fork-head" evidence="3">
    <location>
        <begin position="1"/>
        <end position="64"/>
    </location>
</feature>
<gene>
    <name evidence="4" type="ORF">SMTD_LOCUS3829</name>
</gene>
<dbReference type="InterPro" id="IPR036390">
    <property type="entry name" value="WH_DNA-bd_sf"/>
</dbReference>
<sequence>MEKFPYYRDNRQGWQNSIRHNLSLNDCFIKLPRDKSRPGKGNYWTLSTNADEMFEHGNYRDTPLALSIHAFPTASDPYCLFMILNTYANASSSFTDSTSSMSYFLIGVLYSKILLSPLLVLKSTVVKATPILAIFTFISRVAIVFHTAPVINKASHA</sequence>
<dbReference type="PANTHER" id="PTHR11829:SF343">
    <property type="entry name" value="FORK-HEAD DOMAIN-CONTAINING PROTEIN"/>
    <property type="match status" value="1"/>
</dbReference>
<keyword evidence="1 3" id="KW-0238">DNA-binding</keyword>
<dbReference type="PROSITE" id="PS50039">
    <property type="entry name" value="FORK_HEAD_3"/>
    <property type="match status" value="1"/>
</dbReference>
<name>A0A183NNZ4_9TREM</name>
<evidence type="ECO:0000256" key="2">
    <source>
        <dbReference type="ARBA" id="ARBA00023242"/>
    </source>
</evidence>
<accession>A0A183NNZ4</accession>
<dbReference type="PROSITE" id="PS00658">
    <property type="entry name" value="FORK_HEAD_2"/>
    <property type="match status" value="1"/>
</dbReference>
<dbReference type="SUPFAM" id="SSF46785">
    <property type="entry name" value="Winged helix' DNA-binding domain"/>
    <property type="match status" value="1"/>
</dbReference>
<dbReference type="GO" id="GO:0000981">
    <property type="term" value="F:DNA-binding transcription factor activity, RNA polymerase II-specific"/>
    <property type="evidence" value="ECO:0007669"/>
    <property type="project" value="TreeGrafter"/>
</dbReference>
<proteinExistence type="predicted"/>
<evidence type="ECO:0000256" key="3">
    <source>
        <dbReference type="PROSITE-ProRule" id="PRU00089"/>
    </source>
</evidence>
<evidence type="ECO:0000313" key="4">
    <source>
        <dbReference type="EMBL" id="VDO99625.1"/>
    </source>
</evidence>
<dbReference type="Gene3D" id="1.10.10.10">
    <property type="entry name" value="Winged helix-like DNA-binding domain superfamily/Winged helix DNA-binding domain"/>
    <property type="match status" value="1"/>
</dbReference>
<dbReference type="InterPro" id="IPR001766">
    <property type="entry name" value="Fork_head_dom"/>
</dbReference>
<dbReference type="GO" id="GO:0030154">
    <property type="term" value="P:cell differentiation"/>
    <property type="evidence" value="ECO:0007669"/>
    <property type="project" value="TreeGrafter"/>
</dbReference>
<dbReference type="EMBL" id="UZAL01008190">
    <property type="protein sequence ID" value="VDO99625.1"/>
    <property type="molecule type" value="Genomic_DNA"/>
</dbReference>
<dbReference type="InterPro" id="IPR036388">
    <property type="entry name" value="WH-like_DNA-bd_sf"/>
</dbReference>
<protein>
    <submittedName>
        <fullName evidence="4">Uncharacterized protein</fullName>
    </submittedName>
</protein>
<dbReference type="GO" id="GO:0005634">
    <property type="term" value="C:nucleus"/>
    <property type="evidence" value="ECO:0007669"/>
    <property type="project" value="UniProtKB-SubCell"/>
</dbReference>
<evidence type="ECO:0000313" key="5">
    <source>
        <dbReference type="Proteomes" id="UP000269396"/>
    </source>
</evidence>
<dbReference type="GO" id="GO:0009653">
    <property type="term" value="P:anatomical structure morphogenesis"/>
    <property type="evidence" value="ECO:0007669"/>
    <property type="project" value="TreeGrafter"/>
</dbReference>
<dbReference type="STRING" id="31246.A0A183NNZ4"/>
<dbReference type="PANTHER" id="PTHR11829">
    <property type="entry name" value="FORKHEAD BOX PROTEIN"/>
    <property type="match status" value="1"/>
</dbReference>
<comment type="subcellular location">
    <subcellularLocation>
        <location evidence="3">Nucleus</location>
    </subcellularLocation>
</comment>
<dbReference type="SMART" id="SM00339">
    <property type="entry name" value="FH"/>
    <property type="match status" value="1"/>
</dbReference>
<dbReference type="InterPro" id="IPR030456">
    <property type="entry name" value="TF_fork_head_CS_2"/>
</dbReference>
<dbReference type="GO" id="GO:0000978">
    <property type="term" value="F:RNA polymerase II cis-regulatory region sequence-specific DNA binding"/>
    <property type="evidence" value="ECO:0007669"/>
    <property type="project" value="TreeGrafter"/>
</dbReference>
<dbReference type="InterPro" id="IPR050211">
    <property type="entry name" value="FOX_domain-containing"/>
</dbReference>
<keyword evidence="5" id="KW-1185">Reference proteome</keyword>
<evidence type="ECO:0000256" key="1">
    <source>
        <dbReference type="ARBA" id="ARBA00023125"/>
    </source>
</evidence>
<keyword evidence="2 3" id="KW-0539">Nucleus</keyword>
<dbReference type="Pfam" id="PF00250">
    <property type="entry name" value="Forkhead"/>
    <property type="match status" value="1"/>
</dbReference>
<dbReference type="AlphaFoldDB" id="A0A183NNZ4"/>